<organism evidence="2 3">
    <name type="scientific">Struthio camelus australis</name>
    <dbReference type="NCBI Taxonomy" id="441894"/>
    <lineage>
        <taxon>Eukaryota</taxon>
        <taxon>Metazoa</taxon>
        <taxon>Chordata</taxon>
        <taxon>Craniata</taxon>
        <taxon>Vertebrata</taxon>
        <taxon>Euteleostomi</taxon>
        <taxon>Archelosauria</taxon>
        <taxon>Archosauria</taxon>
        <taxon>Dinosauria</taxon>
        <taxon>Saurischia</taxon>
        <taxon>Theropoda</taxon>
        <taxon>Coelurosauria</taxon>
        <taxon>Aves</taxon>
        <taxon>Palaeognathae</taxon>
        <taxon>Struthioniformes</taxon>
        <taxon>Struthionidae</taxon>
        <taxon>Struthio</taxon>
    </lineage>
</organism>
<dbReference type="AlphaFoldDB" id="A0A093HSD8"/>
<name>A0A093HSD8_STRCA</name>
<evidence type="ECO:0000313" key="3">
    <source>
        <dbReference type="Proteomes" id="UP000053584"/>
    </source>
</evidence>
<proteinExistence type="predicted"/>
<feature type="non-terminal residue" evidence="2">
    <location>
        <position position="1"/>
    </location>
</feature>
<dbReference type="Proteomes" id="UP000053584">
    <property type="component" value="Unassembled WGS sequence"/>
</dbReference>
<keyword evidence="3" id="KW-1185">Reference proteome</keyword>
<sequence length="103" mass="11539">VDELQQQVYALEAAVSQRNASAGSVAWVQSSRHSAAAQLRNYQQHPLKPHARSRTLTGGTPQRAKTVPSRWRERMAAMLLPHLNEQSLPAIFMQLQEQGLVQK</sequence>
<evidence type="ECO:0000256" key="1">
    <source>
        <dbReference type="SAM" id="MobiDB-lite"/>
    </source>
</evidence>
<dbReference type="EMBL" id="KL206449">
    <property type="protein sequence ID" value="KFV82370.1"/>
    <property type="molecule type" value="Genomic_DNA"/>
</dbReference>
<feature type="region of interest" description="Disordered" evidence="1">
    <location>
        <begin position="42"/>
        <end position="69"/>
    </location>
</feature>
<protein>
    <submittedName>
        <fullName evidence="2">Uncharacterized protein</fullName>
    </submittedName>
</protein>
<accession>A0A093HSD8</accession>
<reference evidence="2 3" key="1">
    <citation type="submission" date="2014-04" db="EMBL/GenBank/DDBJ databases">
        <title>Genome evolution of avian class.</title>
        <authorList>
            <person name="Zhang G."/>
            <person name="Li C."/>
        </authorList>
    </citation>
    <scope>NUCLEOTIDE SEQUENCE [LARGE SCALE GENOMIC DNA]</scope>
    <source>
        <strain evidence="2">BGI_N308</strain>
    </source>
</reference>
<gene>
    <name evidence="2" type="ORF">N308_08588</name>
</gene>
<feature type="non-terminal residue" evidence="2">
    <location>
        <position position="103"/>
    </location>
</feature>
<evidence type="ECO:0000313" key="2">
    <source>
        <dbReference type="EMBL" id="KFV82370.1"/>
    </source>
</evidence>